<dbReference type="Pfam" id="PF24877">
    <property type="entry name" value="ILV_EDD_C"/>
    <property type="match status" value="1"/>
</dbReference>
<dbReference type="AlphaFoldDB" id="A0AAW8TZF4"/>
<comment type="catalytic activity">
    <reaction evidence="15">
        <text>(2R,3R)-2,3-dihydroxy-3-methylpentanoate = (S)-3-methyl-2-oxopentanoate + H2O</text>
        <dbReference type="Rhea" id="RHEA:27694"/>
        <dbReference type="ChEBI" id="CHEBI:15377"/>
        <dbReference type="ChEBI" id="CHEBI:35146"/>
        <dbReference type="ChEBI" id="CHEBI:49258"/>
        <dbReference type="EC" id="4.2.1.9"/>
    </reaction>
</comment>
<feature type="domain" description="Dihydroxy-acid/6-phosphogluconate dehydratase C-terminal" evidence="17">
    <location>
        <begin position="362"/>
        <end position="552"/>
    </location>
</feature>
<dbReference type="InterPro" id="IPR004404">
    <property type="entry name" value="DihydroxyA_deHydtase"/>
</dbReference>
<dbReference type="GO" id="GO:0005829">
    <property type="term" value="C:cytosol"/>
    <property type="evidence" value="ECO:0007669"/>
    <property type="project" value="TreeGrafter"/>
</dbReference>
<proteinExistence type="inferred from homology"/>
<comment type="cofactor">
    <cofactor evidence="1 15">
        <name>Mg(2+)</name>
        <dbReference type="ChEBI" id="CHEBI:18420"/>
    </cofactor>
</comment>
<protein>
    <recommendedName>
        <fullName evidence="14 15">Dihydroxy-acid dehydratase</fullName>
        <shortName evidence="15">DAD</shortName>
        <ecNumber evidence="14 15">4.2.1.9</ecNumber>
    </recommendedName>
</protein>
<dbReference type="Proteomes" id="UP001256711">
    <property type="component" value="Unassembled WGS sequence"/>
</dbReference>
<comment type="subunit">
    <text evidence="15">Homodimer.</text>
</comment>
<gene>
    <name evidence="15 18" type="primary">ilvD</name>
    <name evidence="18" type="ORF">P7H43_10100</name>
</gene>
<feature type="active site" description="Proton acceptor" evidence="15">
    <location>
        <position position="472"/>
    </location>
</feature>
<dbReference type="FunFam" id="3.50.30.80:FF:000001">
    <property type="entry name" value="Dihydroxy-acid dehydratase"/>
    <property type="match status" value="1"/>
</dbReference>
<feature type="modified residue" description="N6-carboxylysine" evidence="15">
    <location>
        <position position="123"/>
    </location>
</feature>
<dbReference type="GO" id="GO:0004160">
    <property type="term" value="F:dihydroxy-acid dehydratase activity"/>
    <property type="evidence" value="ECO:0007669"/>
    <property type="project" value="UniProtKB-UniRule"/>
</dbReference>
<evidence type="ECO:0000256" key="2">
    <source>
        <dbReference type="ARBA" id="ARBA00006486"/>
    </source>
</evidence>
<dbReference type="PANTHER" id="PTHR43661">
    <property type="entry name" value="D-XYLONATE DEHYDRATASE"/>
    <property type="match status" value="1"/>
</dbReference>
<evidence type="ECO:0000313" key="18">
    <source>
        <dbReference type="EMBL" id="MDT2810841.1"/>
    </source>
</evidence>
<feature type="domain" description="Dihydroxy-acid/6-phosphogluconate dehydratase N-terminal" evidence="16">
    <location>
        <begin position="33"/>
        <end position="352"/>
    </location>
</feature>
<dbReference type="GO" id="GO:0000287">
    <property type="term" value="F:magnesium ion binding"/>
    <property type="evidence" value="ECO:0007669"/>
    <property type="project" value="UniProtKB-UniRule"/>
</dbReference>
<evidence type="ECO:0000256" key="10">
    <source>
        <dbReference type="ARBA" id="ARBA00023304"/>
    </source>
</evidence>
<evidence type="ECO:0000259" key="16">
    <source>
        <dbReference type="Pfam" id="PF00920"/>
    </source>
</evidence>
<comment type="catalytic activity">
    <reaction evidence="11">
        <text>(2R)-2,3-dihydroxy-3-methylbutanoate = 3-methyl-2-oxobutanoate + H2O</text>
        <dbReference type="Rhea" id="RHEA:24809"/>
        <dbReference type="ChEBI" id="CHEBI:11851"/>
        <dbReference type="ChEBI" id="CHEBI:15377"/>
        <dbReference type="ChEBI" id="CHEBI:49072"/>
        <dbReference type="EC" id="4.2.1.9"/>
    </reaction>
    <physiologicalReaction direction="left-to-right" evidence="11">
        <dbReference type="Rhea" id="RHEA:24810"/>
    </physiologicalReaction>
</comment>
<keyword evidence="5 15" id="KW-0479">Metal-binding</keyword>
<comment type="function">
    <text evidence="15">Functions in the biosynthesis of branched-chain amino acids. Catalyzes the dehydration of (2R,3R)-2,3-dihydroxy-3-methylpentanoate (2,3-dihydroxy-3-methylvalerate) into 2-oxo-3-methylpentanoate (2-oxo-3-methylvalerate) and of (2R)-2,3-dihydroxy-3-methylbutanoate (2,3-dihydroxyisovalerate) into 2-oxo-3-methylbutanoate (2-oxoisovalerate), the penultimate precursor to L-isoleucine and L-valine, respectively.</text>
</comment>
<evidence type="ECO:0000256" key="7">
    <source>
        <dbReference type="ARBA" id="ARBA00023004"/>
    </source>
</evidence>
<dbReference type="EMBL" id="JARQBJ010000004">
    <property type="protein sequence ID" value="MDT2810841.1"/>
    <property type="molecule type" value="Genomic_DNA"/>
</dbReference>
<evidence type="ECO:0000256" key="1">
    <source>
        <dbReference type="ARBA" id="ARBA00001946"/>
    </source>
</evidence>
<dbReference type="GO" id="GO:0051537">
    <property type="term" value="F:2 iron, 2 sulfur cluster binding"/>
    <property type="evidence" value="ECO:0007669"/>
    <property type="project" value="UniProtKB-UniRule"/>
</dbReference>
<dbReference type="HAMAP" id="MF_00012">
    <property type="entry name" value="IlvD"/>
    <property type="match status" value="1"/>
</dbReference>
<dbReference type="Pfam" id="PF00920">
    <property type="entry name" value="ILVD_EDD_N"/>
    <property type="match status" value="1"/>
</dbReference>
<dbReference type="InterPro" id="IPR020558">
    <property type="entry name" value="DiOHA_6PGluconate_deHydtase_CS"/>
</dbReference>
<evidence type="ECO:0000256" key="5">
    <source>
        <dbReference type="ARBA" id="ARBA00022723"/>
    </source>
</evidence>
<evidence type="ECO:0000256" key="13">
    <source>
        <dbReference type="ARBA" id="ARBA00029437"/>
    </source>
</evidence>
<evidence type="ECO:0000259" key="17">
    <source>
        <dbReference type="Pfam" id="PF24877"/>
    </source>
</evidence>
<comment type="pathway">
    <text evidence="12 15">Amino-acid biosynthesis; L-valine biosynthesis; L-valine from pyruvate: step 3/4.</text>
</comment>
<name>A0AAW8TZF4_9ENTE</name>
<dbReference type="InterPro" id="IPR000581">
    <property type="entry name" value="ILV_EDD_N"/>
</dbReference>
<evidence type="ECO:0000256" key="14">
    <source>
        <dbReference type="ARBA" id="ARBA00029490"/>
    </source>
</evidence>
<dbReference type="InterPro" id="IPR056740">
    <property type="entry name" value="ILV_EDD_C"/>
</dbReference>
<dbReference type="SUPFAM" id="SSF52016">
    <property type="entry name" value="LeuD/IlvD-like"/>
    <property type="match status" value="1"/>
</dbReference>
<dbReference type="PROSITE" id="PS00887">
    <property type="entry name" value="ILVD_EDD_2"/>
    <property type="match status" value="1"/>
</dbReference>
<evidence type="ECO:0000256" key="3">
    <source>
        <dbReference type="ARBA" id="ARBA00022605"/>
    </source>
</evidence>
<dbReference type="InterPro" id="IPR042096">
    <property type="entry name" value="Dihydro-acid_dehy_C"/>
</dbReference>
<accession>A0AAW8TZF4</accession>
<evidence type="ECO:0000256" key="6">
    <source>
        <dbReference type="ARBA" id="ARBA00022842"/>
    </source>
</evidence>
<comment type="caution">
    <text evidence="18">The sequence shown here is derived from an EMBL/GenBank/DDBJ whole genome shotgun (WGS) entry which is preliminary data.</text>
</comment>
<keyword evidence="7 15" id="KW-0408">Iron</keyword>
<dbReference type="RefSeq" id="WP_010753305.1">
    <property type="nucleotide sequence ID" value="NZ_CABJBY010000003.1"/>
</dbReference>
<evidence type="ECO:0000256" key="4">
    <source>
        <dbReference type="ARBA" id="ARBA00022714"/>
    </source>
</evidence>
<dbReference type="InterPro" id="IPR037237">
    <property type="entry name" value="IlvD/EDD_N"/>
</dbReference>
<keyword evidence="3 15" id="KW-0028">Amino-acid biosynthesis</keyword>
<dbReference type="PANTHER" id="PTHR43661:SF3">
    <property type="entry name" value="D-XYLONATE DEHYDRATASE YAGF-RELATED"/>
    <property type="match status" value="1"/>
</dbReference>
<dbReference type="NCBIfam" id="NF002068">
    <property type="entry name" value="PRK00911.1"/>
    <property type="match status" value="1"/>
</dbReference>
<dbReference type="GO" id="GO:0009099">
    <property type="term" value="P:L-valine biosynthetic process"/>
    <property type="evidence" value="ECO:0007669"/>
    <property type="project" value="UniProtKB-UniRule"/>
</dbReference>
<feature type="binding site" description="via carbamate group" evidence="15">
    <location>
        <position position="123"/>
    </location>
    <ligand>
        <name>Mg(2+)</name>
        <dbReference type="ChEBI" id="CHEBI:18420"/>
    </ligand>
</feature>
<dbReference type="SUPFAM" id="SSF143975">
    <property type="entry name" value="IlvD/EDD N-terminal domain-like"/>
    <property type="match status" value="1"/>
</dbReference>
<dbReference type="GO" id="GO:0009097">
    <property type="term" value="P:isoleucine biosynthetic process"/>
    <property type="evidence" value="ECO:0007669"/>
    <property type="project" value="UniProtKB-UniRule"/>
</dbReference>
<organism evidence="18 19">
    <name type="scientific">Enterococcus asini</name>
    <dbReference type="NCBI Taxonomy" id="57732"/>
    <lineage>
        <taxon>Bacteria</taxon>
        <taxon>Bacillati</taxon>
        <taxon>Bacillota</taxon>
        <taxon>Bacilli</taxon>
        <taxon>Lactobacillales</taxon>
        <taxon>Enterococcaceae</taxon>
        <taxon>Enterococcus</taxon>
    </lineage>
</organism>
<dbReference type="EC" id="4.2.1.9" evidence="14 15"/>
<evidence type="ECO:0000256" key="8">
    <source>
        <dbReference type="ARBA" id="ARBA00023014"/>
    </source>
</evidence>
<dbReference type="PROSITE" id="PS00886">
    <property type="entry name" value="ILVD_EDD_1"/>
    <property type="match status" value="1"/>
</dbReference>
<comment type="cofactor">
    <cofactor evidence="15">
        <name>[2Fe-2S] cluster</name>
        <dbReference type="ChEBI" id="CHEBI:190135"/>
    </cofactor>
    <text evidence="15">Binds 1 [2Fe-2S] cluster per subunit. This cluster acts as a Lewis acid cofactor.</text>
</comment>
<keyword evidence="8 15" id="KW-0411">Iron-sulfur</keyword>
<keyword evidence="4 15" id="KW-0001">2Fe-2S</keyword>
<evidence type="ECO:0000256" key="15">
    <source>
        <dbReference type="HAMAP-Rule" id="MF_00012"/>
    </source>
</evidence>
<evidence type="ECO:0000256" key="11">
    <source>
        <dbReference type="ARBA" id="ARBA00029304"/>
    </source>
</evidence>
<evidence type="ECO:0000256" key="9">
    <source>
        <dbReference type="ARBA" id="ARBA00023239"/>
    </source>
</evidence>
<comment type="caution">
    <text evidence="15">Lacks conserved residue(s) required for the propagation of feature annotation.</text>
</comment>
<comment type="pathway">
    <text evidence="13 15">Amino-acid biosynthesis; L-isoleucine biosynthesis; L-isoleucine from 2-oxobutanoate: step 3/4.</text>
</comment>
<keyword evidence="6 15" id="KW-0460">Magnesium</keyword>
<feature type="binding site" evidence="15">
    <location>
        <position position="122"/>
    </location>
    <ligand>
        <name>Mg(2+)</name>
        <dbReference type="ChEBI" id="CHEBI:18420"/>
    </ligand>
</feature>
<evidence type="ECO:0000256" key="12">
    <source>
        <dbReference type="ARBA" id="ARBA00029436"/>
    </source>
</evidence>
<dbReference type="Gene3D" id="3.50.30.80">
    <property type="entry name" value="IlvD/EDD C-terminal domain-like"/>
    <property type="match status" value="1"/>
</dbReference>
<dbReference type="NCBIfam" id="TIGR00110">
    <property type="entry name" value="ilvD"/>
    <property type="match status" value="1"/>
</dbReference>
<sequence>MRSDQIKKGIDAAPARSLLYATGQVKNIKDMNKPFIAICNSYIDIVPGHVHLRELADVAKEAIREAGGIPFEFNTIGVDDGIAMGHIGMRYSLPSRELIADAAETVINAHWFDGVLYLPNCDKITPGMIMAAMRTNVPAAFVSGGPMKAGVDPRGHQTTLSSMFEAVGAYKEGQMTQEDFQFMEENACPTCGSCAGMFTANSMNCLLEVLGLALPGNGTVLAVSEERRDLVRQTAKHLMELVKKDIKPRDIVTKEAIDDAFALDMAMGGSTNTVLHTLAIANEAEIDYQLEEVNEIAKRVPYLSKIAPSSAYSMHDVHEAGGVSAIIHELVDIEGAIHPDRITVTGKTLRENVQDAKIMNPEVIHPKETPYSPVGGLSILYGNIAPEGGVIKVGGVDPSVTTFTGKAICFDSHDEAVAAIDDHRVRAGHVVVIRYEGPKGGPGMPEMLAPTSSIVGRGLGKDVALITDGRFSGATRGIAIGHISPEAAAGGPLALVQDGDEITIDLNQRTLNVNLTQEELTRRQEQLPKFQMKVKSGWLARYSALVTSAHTGGIMRLPQE</sequence>
<keyword evidence="10 15" id="KW-0100">Branched-chain amino acid biosynthesis</keyword>
<feature type="binding site" evidence="15">
    <location>
        <position position="80"/>
    </location>
    <ligand>
        <name>Mg(2+)</name>
        <dbReference type="ChEBI" id="CHEBI:18420"/>
    </ligand>
</feature>
<evidence type="ECO:0000313" key="19">
    <source>
        <dbReference type="Proteomes" id="UP001256711"/>
    </source>
</evidence>
<dbReference type="GeneID" id="78365698"/>
<reference evidence="18" key="1">
    <citation type="submission" date="2023-03" db="EMBL/GenBank/DDBJ databases">
        <authorList>
            <person name="Shen W."/>
            <person name="Cai J."/>
        </authorList>
    </citation>
    <scope>NUCLEOTIDE SEQUENCE</scope>
    <source>
        <strain evidence="18">B226-2</strain>
    </source>
</reference>
<comment type="similarity">
    <text evidence="2 15">Belongs to the IlvD/Edd family.</text>
</comment>
<feature type="binding site" evidence="15">
    <location>
        <position position="446"/>
    </location>
    <ligand>
        <name>Mg(2+)</name>
        <dbReference type="ChEBI" id="CHEBI:18420"/>
    </ligand>
</feature>
<keyword evidence="9 15" id="KW-0456">Lyase</keyword>